<dbReference type="Proteomes" id="UP000006247">
    <property type="component" value="Unassembled WGS sequence"/>
</dbReference>
<reference evidence="1 2" key="1">
    <citation type="submission" date="2009-01" db="EMBL/GenBank/DDBJ databases">
        <authorList>
            <person name="Fulton L."/>
            <person name="Clifton S."/>
            <person name="Chinwalla A.T."/>
            <person name="Mitreva M."/>
            <person name="Sodergren E."/>
            <person name="Weinstock G."/>
            <person name="Clifton S."/>
            <person name="Dooling D.J."/>
            <person name="Fulton B."/>
            <person name="Minx P."/>
            <person name="Pepin K.H."/>
            <person name="Johnson M."/>
            <person name="Bhonagiri V."/>
            <person name="Nash W.E."/>
            <person name="Mardis E.R."/>
            <person name="Wilson R.K."/>
        </authorList>
    </citation>
    <scope>NUCLEOTIDE SEQUENCE [LARGE SCALE GENOMIC DNA]</scope>
    <source>
        <strain evidence="1 2">ATCC 33806</strain>
    </source>
</reference>
<name>C0E145_9CORY</name>
<proteinExistence type="predicted"/>
<accession>C0E145</accession>
<organism evidence="1 2">
    <name type="scientific">Corynebacterium matruchotii ATCC 33806</name>
    <dbReference type="NCBI Taxonomy" id="566549"/>
    <lineage>
        <taxon>Bacteria</taxon>
        <taxon>Bacillati</taxon>
        <taxon>Actinomycetota</taxon>
        <taxon>Actinomycetes</taxon>
        <taxon>Mycobacteriales</taxon>
        <taxon>Corynebacteriaceae</taxon>
        <taxon>Corynebacterium</taxon>
    </lineage>
</organism>
<gene>
    <name evidence="1" type="ORF">CORMATOL_00695</name>
</gene>
<dbReference type="AlphaFoldDB" id="C0E145"/>
<comment type="caution">
    <text evidence="1">The sequence shown here is derived from an EMBL/GenBank/DDBJ whole genome shotgun (WGS) entry which is preliminary data.</text>
</comment>
<protein>
    <submittedName>
        <fullName evidence="1">Uncharacterized protein</fullName>
    </submittedName>
</protein>
<sequence>MTGGVKNYSHDKKSDVGAIAGVQGRLLAHQNLVNTVKLAQRRYSCGSFMVVCGVLAVI</sequence>
<evidence type="ECO:0000313" key="2">
    <source>
        <dbReference type="Proteomes" id="UP000006247"/>
    </source>
</evidence>
<dbReference type="EMBL" id="ACEB01000006">
    <property type="protein sequence ID" value="EEG27843.1"/>
    <property type="molecule type" value="Genomic_DNA"/>
</dbReference>
<dbReference type="HOGENOM" id="CLU_2971759_0_0_11"/>
<evidence type="ECO:0000313" key="1">
    <source>
        <dbReference type="EMBL" id="EEG27843.1"/>
    </source>
</evidence>